<evidence type="ECO:0000256" key="4">
    <source>
        <dbReference type="ARBA" id="ARBA00023163"/>
    </source>
</evidence>
<name>A0AAV7G6D8_DENCH</name>
<comment type="subcellular location">
    <subcellularLocation>
        <location evidence="1">Nucleus</location>
    </subcellularLocation>
</comment>
<accession>A0AAV7G6D8</accession>
<comment type="caution">
    <text evidence="7">The sequence shown here is derived from an EMBL/GenBank/DDBJ whole genome shotgun (WGS) entry which is preliminary data.</text>
</comment>
<evidence type="ECO:0000256" key="2">
    <source>
        <dbReference type="ARBA" id="ARBA00023015"/>
    </source>
</evidence>
<dbReference type="Proteomes" id="UP000775213">
    <property type="component" value="Unassembled WGS sequence"/>
</dbReference>
<keyword evidence="4" id="KW-0804">Transcription</keyword>
<evidence type="ECO:0000259" key="6">
    <source>
        <dbReference type="PROSITE" id="PS50066"/>
    </source>
</evidence>
<sequence>MQARIANSNKCNRKASELSILCYAEICVVFFSPTGKAFSFGHPPVDVVAHRFLADKEKMRRAALNEALTAPQLGANKPFRRNGEVELMRFKAVKKPDTLCHFSEHGEELLRVQKSPARAYGYRVHSGSILGYGVNPNPA</sequence>
<dbReference type="AlphaFoldDB" id="A0AAV7G6D8"/>
<dbReference type="InterPro" id="IPR036879">
    <property type="entry name" value="TF_MADSbox_sf"/>
</dbReference>
<keyword evidence="8" id="KW-1185">Reference proteome</keyword>
<dbReference type="SUPFAM" id="SSF55455">
    <property type="entry name" value="SRF-like"/>
    <property type="match status" value="1"/>
</dbReference>
<dbReference type="GO" id="GO:0003677">
    <property type="term" value="F:DNA binding"/>
    <property type="evidence" value="ECO:0007669"/>
    <property type="project" value="UniProtKB-KW"/>
</dbReference>
<dbReference type="PROSITE" id="PS50066">
    <property type="entry name" value="MADS_BOX_2"/>
    <property type="match status" value="1"/>
</dbReference>
<feature type="domain" description="MADS-box" evidence="6">
    <location>
        <begin position="13"/>
        <end position="44"/>
    </location>
</feature>
<dbReference type="EMBL" id="JAGFBR010000018">
    <property type="protein sequence ID" value="KAH0450933.1"/>
    <property type="molecule type" value="Genomic_DNA"/>
</dbReference>
<evidence type="ECO:0000313" key="7">
    <source>
        <dbReference type="EMBL" id="KAH0450933.1"/>
    </source>
</evidence>
<proteinExistence type="predicted"/>
<keyword evidence="2" id="KW-0805">Transcription regulation</keyword>
<evidence type="ECO:0000313" key="8">
    <source>
        <dbReference type="Proteomes" id="UP000775213"/>
    </source>
</evidence>
<evidence type="ECO:0000256" key="5">
    <source>
        <dbReference type="ARBA" id="ARBA00023242"/>
    </source>
</evidence>
<dbReference type="Pfam" id="PF00319">
    <property type="entry name" value="SRF-TF"/>
    <property type="match status" value="1"/>
</dbReference>
<dbReference type="GO" id="GO:0005634">
    <property type="term" value="C:nucleus"/>
    <property type="evidence" value="ECO:0007669"/>
    <property type="project" value="UniProtKB-SubCell"/>
</dbReference>
<keyword evidence="5" id="KW-0539">Nucleus</keyword>
<organism evidence="7 8">
    <name type="scientific">Dendrobium chrysotoxum</name>
    <name type="common">Orchid</name>
    <dbReference type="NCBI Taxonomy" id="161865"/>
    <lineage>
        <taxon>Eukaryota</taxon>
        <taxon>Viridiplantae</taxon>
        <taxon>Streptophyta</taxon>
        <taxon>Embryophyta</taxon>
        <taxon>Tracheophyta</taxon>
        <taxon>Spermatophyta</taxon>
        <taxon>Magnoliopsida</taxon>
        <taxon>Liliopsida</taxon>
        <taxon>Asparagales</taxon>
        <taxon>Orchidaceae</taxon>
        <taxon>Epidendroideae</taxon>
        <taxon>Malaxideae</taxon>
        <taxon>Dendrobiinae</taxon>
        <taxon>Dendrobium</taxon>
    </lineage>
</organism>
<keyword evidence="3" id="KW-0238">DNA-binding</keyword>
<dbReference type="InterPro" id="IPR002100">
    <property type="entry name" value="TF_MADSbox"/>
</dbReference>
<dbReference type="Gene3D" id="3.40.1810.10">
    <property type="entry name" value="Transcription factor, MADS-box"/>
    <property type="match status" value="1"/>
</dbReference>
<dbReference type="SMART" id="SM00432">
    <property type="entry name" value="MADS"/>
    <property type="match status" value="1"/>
</dbReference>
<evidence type="ECO:0000256" key="3">
    <source>
        <dbReference type="ARBA" id="ARBA00023125"/>
    </source>
</evidence>
<evidence type="ECO:0000256" key="1">
    <source>
        <dbReference type="ARBA" id="ARBA00004123"/>
    </source>
</evidence>
<reference evidence="7 8" key="1">
    <citation type="journal article" date="2021" name="Hortic Res">
        <title>Chromosome-scale assembly of the Dendrobium chrysotoxum genome enhances the understanding of orchid evolution.</title>
        <authorList>
            <person name="Zhang Y."/>
            <person name="Zhang G.Q."/>
            <person name="Zhang D."/>
            <person name="Liu X.D."/>
            <person name="Xu X.Y."/>
            <person name="Sun W.H."/>
            <person name="Yu X."/>
            <person name="Zhu X."/>
            <person name="Wang Z.W."/>
            <person name="Zhao X."/>
            <person name="Zhong W.Y."/>
            <person name="Chen H."/>
            <person name="Yin W.L."/>
            <person name="Huang T."/>
            <person name="Niu S.C."/>
            <person name="Liu Z.J."/>
        </authorList>
    </citation>
    <scope>NUCLEOTIDE SEQUENCE [LARGE SCALE GENOMIC DNA]</scope>
    <source>
        <strain evidence="7">Lindl</strain>
    </source>
</reference>
<gene>
    <name evidence="7" type="ORF">IEQ34_021625</name>
</gene>
<dbReference type="GO" id="GO:0046983">
    <property type="term" value="F:protein dimerization activity"/>
    <property type="evidence" value="ECO:0007669"/>
    <property type="project" value="InterPro"/>
</dbReference>
<protein>
    <recommendedName>
        <fullName evidence="6">MADS-box domain-containing protein</fullName>
    </recommendedName>
</protein>